<dbReference type="EMBL" id="UOEI01000403">
    <property type="protein sequence ID" value="VAW04657.1"/>
    <property type="molecule type" value="Genomic_DNA"/>
</dbReference>
<dbReference type="PANTHER" id="PTHR13696">
    <property type="entry name" value="P-LOOP CONTAINING NUCLEOSIDE TRIPHOSPHATE HYDROLASE"/>
    <property type="match status" value="1"/>
</dbReference>
<protein>
    <submittedName>
        <fullName evidence="2">Chromosome (Plasmid) partitioning protein ParA</fullName>
    </submittedName>
</protein>
<dbReference type="Gene3D" id="3.40.50.300">
    <property type="entry name" value="P-loop containing nucleotide triphosphate hydrolases"/>
    <property type="match status" value="1"/>
</dbReference>
<dbReference type="SUPFAM" id="SSF52540">
    <property type="entry name" value="P-loop containing nucleoside triphosphate hydrolases"/>
    <property type="match status" value="1"/>
</dbReference>
<gene>
    <name evidence="2" type="ORF">MNBD_ACTINO01-277</name>
</gene>
<dbReference type="PANTHER" id="PTHR13696:SF99">
    <property type="entry name" value="COBYRINIC ACID AC-DIAMIDE SYNTHASE"/>
    <property type="match status" value="1"/>
</dbReference>
<evidence type="ECO:0000259" key="1">
    <source>
        <dbReference type="Pfam" id="PF13614"/>
    </source>
</evidence>
<reference evidence="2" key="1">
    <citation type="submission" date="2018-06" db="EMBL/GenBank/DDBJ databases">
        <authorList>
            <person name="Zhirakovskaya E."/>
        </authorList>
    </citation>
    <scope>NUCLEOTIDE SEQUENCE</scope>
</reference>
<dbReference type="InterPro" id="IPR027417">
    <property type="entry name" value="P-loop_NTPase"/>
</dbReference>
<dbReference type="AlphaFoldDB" id="A0A3B0SUA2"/>
<dbReference type="Pfam" id="PF13614">
    <property type="entry name" value="AAA_31"/>
    <property type="match status" value="1"/>
</dbReference>
<dbReference type="FunFam" id="3.40.50.300:FF:000285">
    <property type="entry name" value="Sporulation initiation inhibitor Soj"/>
    <property type="match status" value="1"/>
</dbReference>
<dbReference type="InterPro" id="IPR025669">
    <property type="entry name" value="AAA_dom"/>
</dbReference>
<dbReference type="InterPro" id="IPR050678">
    <property type="entry name" value="DNA_Partitioning_ATPase"/>
</dbReference>
<dbReference type="CDD" id="cd02042">
    <property type="entry name" value="ParAB_family"/>
    <property type="match status" value="1"/>
</dbReference>
<organism evidence="2">
    <name type="scientific">hydrothermal vent metagenome</name>
    <dbReference type="NCBI Taxonomy" id="652676"/>
    <lineage>
        <taxon>unclassified sequences</taxon>
        <taxon>metagenomes</taxon>
        <taxon>ecological metagenomes</taxon>
    </lineage>
</organism>
<feature type="domain" description="AAA" evidence="1">
    <location>
        <begin position="3"/>
        <end position="175"/>
    </location>
</feature>
<accession>A0A3B0SUA2</accession>
<proteinExistence type="predicted"/>
<evidence type="ECO:0000313" key="2">
    <source>
        <dbReference type="EMBL" id="VAW04657.1"/>
    </source>
</evidence>
<sequence>MGSVVAVANQKGGVAKTTTVHTVAEALTDRGRHVLMVDLDPQACLTYAADADPDGLEVTIHDVFLGRCEATDVLIEREGPDLLPSSIDLAGSEIHLLTKTGREFVLKRALATIKDRYDVILIDCGPSLGILTVNALTAADTVLIPFQAETLSDRGVGQLLETIDDVRHYTNENLTVLGGVATMFDSRTNLGKRVLADMQETHGLTVIEPPIPRSVRVAEAPGEGVSVLKHARRSRSAEAYRQLAANLEAML</sequence>
<name>A0A3B0SUA2_9ZZZZ</name>